<accession>A0A444UPM9</accession>
<keyword evidence="3" id="KW-0970">Cilium biogenesis/degradation</keyword>
<comment type="subcellular location">
    <subcellularLocation>
        <location evidence="3">Cell projection</location>
        <location evidence="3">Cilium</location>
    </subcellularLocation>
</comment>
<protein>
    <recommendedName>
        <fullName evidence="3">Tetratricopeptide repeat protein 30</fullName>
    </recommendedName>
</protein>
<keyword evidence="1" id="KW-0677">Repeat</keyword>
<dbReference type="EMBL" id="SCEB01214100">
    <property type="protein sequence ID" value="RXM37137.1"/>
    <property type="molecule type" value="Genomic_DNA"/>
</dbReference>
<dbReference type="Proteomes" id="UP000289886">
    <property type="component" value="Unassembled WGS sequence"/>
</dbReference>
<name>A0A444UPM9_ACIRT</name>
<comment type="similarity">
    <text evidence="3">Belongs to the TTC30/dfy-1/fleer family.</text>
</comment>
<comment type="function">
    <text evidence="3">Required for polyglutamylation of axonemal tubulin. Plays a role in anterograde intraflagellar transport (IFT), the process by which cilia precursors are transported from the base of the cilium to the site of their incorporation at the tip.</text>
</comment>
<keyword evidence="3" id="KW-0969">Cilium</keyword>
<dbReference type="InterPro" id="IPR039941">
    <property type="entry name" value="TT30"/>
</dbReference>
<organism evidence="4 5">
    <name type="scientific">Acipenser ruthenus</name>
    <name type="common">Sterlet sturgeon</name>
    <dbReference type="NCBI Taxonomy" id="7906"/>
    <lineage>
        <taxon>Eukaryota</taxon>
        <taxon>Metazoa</taxon>
        <taxon>Chordata</taxon>
        <taxon>Craniata</taxon>
        <taxon>Vertebrata</taxon>
        <taxon>Euteleostomi</taxon>
        <taxon>Actinopterygii</taxon>
        <taxon>Chondrostei</taxon>
        <taxon>Acipenseriformes</taxon>
        <taxon>Acipenseridae</taxon>
        <taxon>Acipenser</taxon>
    </lineage>
</organism>
<proteinExistence type="inferred from homology"/>
<dbReference type="GO" id="GO:0030992">
    <property type="term" value="C:intraciliary transport particle B"/>
    <property type="evidence" value="ECO:0007669"/>
    <property type="project" value="TreeGrafter"/>
</dbReference>
<comment type="caution">
    <text evidence="4">The sequence shown here is derived from an EMBL/GenBank/DDBJ whole genome shotgun (WGS) entry which is preliminary data.</text>
</comment>
<keyword evidence="3" id="KW-0966">Cell projection</keyword>
<keyword evidence="5" id="KW-1185">Reference proteome</keyword>
<reference evidence="4 5" key="1">
    <citation type="submission" date="2019-01" db="EMBL/GenBank/DDBJ databases">
        <title>Draft Genome and Complete Hox-Cluster Characterization of the Sterlet Sturgeon (Acipenser ruthenus).</title>
        <authorList>
            <person name="Wei Q."/>
        </authorList>
    </citation>
    <scope>NUCLEOTIDE SEQUENCE [LARGE SCALE GENOMIC DNA]</scope>
    <source>
        <strain evidence="4">WHYD16114868_AA</strain>
        <tissue evidence="4">Blood</tissue>
    </source>
</reference>
<dbReference type="PANTHER" id="PTHR20931:SF0">
    <property type="entry name" value="TETRATRICOPEPTIDE REPEAT PROTEIN 30"/>
    <property type="match status" value="1"/>
</dbReference>
<dbReference type="GO" id="GO:0005879">
    <property type="term" value="C:axonemal microtubule"/>
    <property type="evidence" value="ECO:0007669"/>
    <property type="project" value="UniProtKB-UniRule"/>
</dbReference>
<dbReference type="PANTHER" id="PTHR20931">
    <property type="entry name" value="TETRATRICOPEPTIDE REPEAT PROTEIN 30"/>
    <property type="match status" value="1"/>
</dbReference>
<keyword evidence="2 3" id="KW-0802">TPR repeat</keyword>
<gene>
    <name evidence="4" type="ORF">EOD39_3167</name>
</gene>
<dbReference type="GO" id="GO:0120170">
    <property type="term" value="F:intraciliary transport particle B binding"/>
    <property type="evidence" value="ECO:0007669"/>
    <property type="project" value="TreeGrafter"/>
</dbReference>
<dbReference type="AlphaFoldDB" id="A0A444UPM9"/>
<evidence type="ECO:0000256" key="3">
    <source>
        <dbReference type="RuleBase" id="RU367070"/>
    </source>
</evidence>
<sequence>MGYQPEQSVGMTTEGIALRSVGNTLVLHKTALIEAFNLKAATKYQLKICMSINYFHVRTQYCAKGNYDFGISQVIKSLEPYNKKLVTDTWYYAKRCFLSLLENMLKHMIMLRGCIVQECIQVLEHCEVCGKNVPAVTEQPLEEDRIHTGKSTVAYESRLLKALIYEIIAWNQ</sequence>
<evidence type="ECO:0000256" key="1">
    <source>
        <dbReference type="ARBA" id="ARBA00022737"/>
    </source>
</evidence>
<dbReference type="GO" id="GO:0042073">
    <property type="term" value="P:intraciliary transport"/>
    <property type="evidence" value="ECO:0007669"/>
    <property type="project" value="UniProtKB-UniRule"/>
</dbReference>
<evidence type="ECO:0000313" key="5">
    <source>
        <dbReference type="Proteomes" id="UP000289886"/>
    </source>
</evidence>
<evidence type="ECO:0000256" key="2">
    <source>
        <dbReference type="ARBA" id="ARBA00022803"/>
    </source>
</evidence>
<evidence type="ECO:0000313" key="4">
    <source>
        <dbReference type="EMBL" id="RXM37137.1"/>
    </source>
</evidence>